<dbReference type="SUPFAM" id="SSF56219">
    <property type="entry name" value="DNase I-like"/>
    <property type="match status" value="1"/>
</dbReference>
<dbReference type="InterPro" id="IPR051547">
    <property type="entry name" value="TDP2-like"/>
</dbReference>
<dbReference type="GO" id="GO:0003697">
    <property type="term" value="F:single-stranded DNA binding"/>
    <property type="evidence" value="ECO:0007669"/>
    <property type="project" value="TreeGrafter"/>
</dbReference>
<dbReference type="Gene3D" id="3.60.10.10">
    <property type="entry name" value="Endonuclease/exonuclease/phosphatase"/>
    <property type="match status" value="1"/>
</dbReference>
<evidence type="ECO:0000256" key="3">
    <source>
        <dbReference type="ARBA" id="ARBA00004322"/>
    </source>
</evidence>
<dbReference type="GO" id="GO:0046872">
    <property type="term" value="F:metal ion binding"/>
    <property type="evidence" value="ECO:0007669"/>
    <property type="project" value="UniProtKB-KW"/>
</dbReference>
<keyword evidence="13" id="KW-1185">Reference proteome</keyword>
<evidence type="ECO:0000313" key="12">
    <source>
        <dbReference type="EMBL" id="RXW25550.1"/>
    </source>
</evidence>
<proteinExistence type="predicted"/>
<dbReference type="Pfam" id="PF03372">
    <property type="entry name" value="Exo_endo_phos"/>
    <property type="match status" value="1"/>
</dbReference>
<keyword evidence="9" id="KW-0234">DNA repair</keyword>
<dbReference type="STRING" id="2316362.A0A4Q2DXU2"/>
<keyword evidence="5" id="KW-0479">Metal-binding</keyword>
<keyword evidence="10" id="KW-0539">Nucleus</keyword>
<accession>A0A4Q2DXU2</accession>
<dbReference type="GO" id="GO:0006302">
    <property type="term" value="P:double-strand break repair"/>
    <property type="evidence" value="ECO:0007669"/>
    <property type="project" value="TreeGrafter"/>
</dbReference>
<comment type="caution">
    <text evidence="12">The sequence shown here is derived from an EMBL/GenBank/DDBJ whole genome shotgun (WGS) entry which is preliminary data.</text>
</comment>
<dbReference type="GO" id="GO:0070260">
    <property type="term" value="F:5'-tyrosyl-DNA phosphodiesterase activity"/>
    <property type="evidence" value="ECO:0007669"/>
    <property type="project" value="TreeGrafter"/>
</dbReference>
<evidence type="ECO:0000256" key="1">
    <source>
        <dbReference type="ARBA" id="ARBA00001936"/>
    </source>
</evidence>
<dbReference type="InterPro" id="IPR036691">
    <property type="entry name" value="Endo/exonu/phosph_ase_sf"/>
</dbReference>
<dbReference type="Proteomes" id="UP000290288">
    <property type="component" value="Unassembled WGS sequence"/>
</dbReference>
<evidence type="ECO:0000256" key="10">
    <source>
        <dbReference type="ARBA" id="ARBA00023242"/>
    </source>
</evidence>
<keyword evidence="6" id="KW-0227">DNA damage</keyword>
<evidence type="ECO:0000259" key="11">
    <source>
        <dbReference type="Pfam" id="PF03372"/>
    </source>
</evidence>
<keyword evidence="8" id="KW-0460">Magnesium</keyword>
<dbReference type="CDD" id="cd09080">
    <property type="entry name" value="TDP2"/>
    <property type="match status" value="1"/>
</dbReference>
<organism evidence="12 13">
    <name type="scientific">Candolleomyces aberdarensis</name>
    <dbReference type="NCBI Taxonomy" id="2316362"/>
    <lineage>
        <taxon>Eukaryota</taxon>
        <taxon>Fungi</taxon>
        <taxon>Dikarya</taxon>
        <taxon>Basidiomycota</taxon>
        <taxon>Agaricomycotina</taxon>
        <taxon>Agaricomycetes</taxon>
        <taxon>Agaricomycetidae</taxon>
        <taxon>Agaricales</taxon>
        <taxon>Agaricineae</taxon>
        <taxon>Psathyrellaceae</taxon>
        <taxon>Candolleomyces</taxon>
    </lineage>
</organism>
<evidence type="ECO:0000256" key="5">
    <source>
        <dbReference type="ARBA" id="ARBA00022723"/>
    </source>
</evidence>
<evidence type="ECO:0000313" key="13">
    <source>
        <dbReference type="Proteomes" id="UP000290288"/>
    </source>
</evidence>
<reference evidence="12 13" key="1">
    <citation type="submission" date="2019-01" db="EMBL/GenBank/DDBJ databases">
        <title>Draft genome sequence of Psathyrella aberdarensis IHI B618.</title>
        <authorList>
            <person name="Buettner E."/>
            <person name="Kellner H."/>
        </authorList>
    </citation>
    <scope>NUCLEOTIDE SEQUENCE [LARGE SCALE GENOMIC DNA]</scope>
    <source>
        <strain evidence="12 13">IHI B618</strain>
    </source>
</reference>
<dbReference type="EMBL" id="SDEE01000004">
    <property type="protein sequence ID" value="RXW25550.1"/>
    <property type="molecule type" value="Genomic_DNA"/>
</dbReference>
<comment type="cofactor">
    <cofactor evidence="1">
        <name>Mn(2+)</name>
        <dbReference type="ChEBI" id="CHEBI:29035"/>
    </cofactor>
</comment>
<sequence>MYNLPRFLNFRGRPTAALSIDVPPTPTDDEPFIPPGIEDMSPTEAVIPNTLVPIRPYRFHPKRNAWKHVPMPGSTEEIRDLLEDDDSPRYASSMRIITWNIDFMFDHKEERLLSALRYLQHDVFACKEGEAPFEPCVICLQEVHESVIPVLLNDEWVKQSFSVTPVTKEKWPEGARYGNVTLVSKLLRVVKCDILHYGHTDMDRAALAVYIMLNEPEPSIEKAVICVVNTHLESLPRGAIARPRQMELAARFLKQVDVRGGVVVGDMNAISQEDAGLAMEVGLRDAWRRGDRDEAGFTWGYQGQNEGGYPAARLDKVLYLPRRGYKLDEPERIGKGAKVKGLEVDQWISDHYGLQTVLRMVARRNSA</sequence>
<name>A0A4Q2DXU2_9AGAR</name>
<dbReference type="GO" id="GO:0004518">
    <property type="term" value="F:nuclease activity"/>
    <property type="evidence" value="ECO:0007669"/>
    <property type="project" value="UniProtKB-KW"/>
</dbReference>
<keyword evidence="4" id="KW-0540">Nuclease</keyword>
<evidence type="ECO:0000256" key="7">
    <source>
        <dbReference type="ARBA" id="ARBA00022801"/>
    </source>
</evidence>
<evidence type="ECO:0000256" key="8">
    <source>
        <dbReference type="ARBA" id="ARBA00022842"/>
    </source>
</evidence>
<gene>
    <name evidence="12" type="ORF">EST38_g313</name>
</gene>
<protein>
    <recommendedName>
        <fullName evidence="11">Endonuclease/exonuclease/phosphatase domain-containing protein</fullName>
    </recommendedName>
</protein>
<evidence type="ECO:0000256" key="2">
    <source>
        <dbReference type="ARBA" id="ARBA00001946"/>
    </source>
</evidence>
<feature type="domain" description="Endonuclease/exonuclease/phosphatase" evidence="11">
    <location>
        <begin position="97"/>
        <end position="351"/>
    </location>
</feature>
<dbReference type="PANTHER" id="PTHR15822:SF4">
    <property type="entry name" value="TYROSYL-DNA PHOSPHODIESTERASE 2"/>
    <property type="match status" value="1"/>
</dbReference>
<evidence type="ECO:0000256" key="9">
    <source>
        <dbReference type="ARBA" id="ARBA00023204"/>
    </source>
</evidence>
<evidence type="ECO:0000256" key="6">
    <source>
        <dbReference type="ARBA" id="ARBA00022763"/>
    </source>
</evidence>
<dbReference type="GO" id="GO:0005737">
    <property type="term" value="C:cytoplasm"/>
    <property type="evidence" value="ECO:0007669"/>
    <property type="project" value="TreeGrafter"/>
</dbReference>
<comment type="cofactor">
    <cofactor evidence="2">
        <name>Mg(2+)</name>
        <dbReference type="ChEBI" id="CHEBI:18420"/>
    </cofactor>
</comment>
<evidence type="ECO:0000256" key="4">
    <source>
        <dbReference type="ARBA" id="ARBA00022722"/>
    </source>
</evidence>
<dbReference type="AlphaFoldDB" id="A0A4Q2DXU2"/>
<dbReference type="InterPro" id="IPR005135">
    <property type="entry name" value="Endo/exonuclease/phosphatase"/>
</dbReference>
<keyword evidence="7" id="KW-0378">Hydrolase</keyword>
<dbReference type="OrthoDB" id="9975959at2759"/>
<comment type="subcellular location">
    <subcellularLocation>
        <location evidence="3">Nucleus</location>
        <location evidence="3">PML body</location>
    </subcellularLocation>
</comment>
<dbReference type="PANTHER" id="PTHR15822">
    <property type="entry name" value="TRAF AND TNF RECEPTOR-ASSOCIATED PROTEIN"/>
    <property type="match status" value="1"/>
</dbReference>